<reference evidence="2 3" key="1">
    <citation type="submission" date="2020-01" db="EMBL/GenBank/DDBJ databases">
        <authorList>
            <consortium name="DOE Joint Genome Institute"/>
            <person name="Haridas S."/>
            <person name="Albert R."/>
            <person name="Binder M."/>
            <person name="Bloem J."/>
            <person name="Labutti K."/>
            <person name="Salamov A."/>
            <person name="Andreopoulos B."/>
            <person name="Baker S.E."/>
            <person name="Barry K."/>
            <person name="Bills G."/>
            <person name="Bluhm B.H."/>
            <person name="Cannon C."/>
            <person name="Castanera R."/>
            <person name="Culley D.E."/>
            <person name="Daum C."/>
            <person name="Ezra D."/>
            <person name="Gonzalez J.B."/>
            <person name="Henrissat B."/>
            <person name="Kuo A."/>
            <person name="Liang C."/>
            <person name="Lipzen A."/>
            <person name="Lutzoni F."/>
            <person name="Magnuson J."/>
            <person name="Mondo S."/>
            <person name="Nolan M."/>
            <person name="Ohm R."/>
            <person name="Pangilinan J."/>
            <person name="Park H.-J.H."/>
            <person name="Ramirez L."/>
            <person name="Alfaro M."/>
            <person name="Sun H."/>
            <person name="Tritt A."/>
            <person name="Yoshinaga Y."/>
            <person name="Zwiers L.-H.L."/>
            <person name="Turgeon B.G."/>
            <person name="Goodwin S.B."/>
            <person name="Spatafora J.W."/>
            <person name="Crous P.W."/>
            <person name="Grigoriev I.V."/>
        </authorList>
    </citation>
    <scope>NUCLEOTIDE SEQUENCE [LARGE SCALE GENOMIC DNA]</scope>
    <source>
        <strain evidence="2 3">CBS 611.86</strain>
    </source>
</reference>
<evidence type="ECO:0000256" key="1">
    <source>
        <dbReference type="SAM" id="MobiDB-lite"/>
    </source>
</evidence>
<feature type="region of interest" description="Disordered" evidence="1">
    <location>
        <begin position="234"/>
        <end position="266"/>
    </location>
</feature>
<gene>
    <name evidence="2" type="ORF">BDV95DRAFT_486990</name>
</gene>
<feature type="compositionally biased region" description="Basic and acidic residues" evidence="1">
    <location>
        <begin position="348"/>
        <end position="358"/>
    </location>
</feature>
<comment type="caution">
    <text evidence="2">The sequence shown here is derived from an EMBL/GenBank/DDBJ whole genome shotgun (WGS) entry which is preliminary data.</text>
</comment>
<feature type="region of interest" description="Disordered" evidence="1">
    <location>
        <begin position="559"/>
        <end position="613"/>
    </location>
</feature>
<feature type="compositionally biased region" description="Basic and acidic residues" evidence="1">
    <location>
        <begin position="167"/>
        <end position="192"/>
    </location>
</feature>
<dbReference type="OrthoDB" id="3197614at2759"/>
<evidence type="ECO:0000313" key="2">
    <source>
        <dbReference type="EMBL" id="KAF2875342.1"/>
    </source>
</evidence>
<organism evidence="2 3">
    <name type="scientific">Massariosphaeria phaeospora</name>
    <dbReference type="NCBI Taxonomy" id="100035"/>
    <lineage>
        <taxon>Eukaryota</taxon>
        <taxon>Fungi</taxon>
        <taxon>Dikarya</taxon>
        <taxon>Ascomycota</taxon>
        <taxon>Pezizomycotina</taxon>
        <taxon>Dothideomycetes</taxon>
        <taxon>Pleosporomycetidae</taxon>
        <taxon>Pleosporales</taxon>
        <taxon>Pleosporales incertae sedis</taxon>
        <taxon>Massariosphaeria</taxon>
    </lineage>
</organism>
<accession>A0A7C8MK48</accession>
<dbReference type="EMBL" id="JAADJZ010000005">
    <property type="protein sequence ID" value="KAF2875342.1"/>
    <property type="molecule type" value="Genomic_DNA"/>
</dbReference>
<feature type="compositionally biased region" description="Low complexity" evidence="1">
    <location>
        <begin position="460"/>
        <end position="495"/>
    </location>
</feature>
<name>A0A7C8MK48_9PLEO</name>
<sequence>MESAHLTKAHEHVRNAATATFGNSIATAGTEHELAASAFHDAAEDTHNAEALRILSLLEGHHHRLATLIKEPPRKKAKERVTTSEDPEAATTSPPPKGSASRTASPSTTSPTRAPSRRRLPQSSIASNLAEKRGIPGARRSTPSNAPVSVTNALAGRNETPSTPVRDLLERQSRQAEASKRNDSSARDEAPARQEVTSPSDEGFRRFYSAFGGVISAISAPLAFTSLPLNPISPTSAADAPPSPTKEKGNKSTTQSPEAPRTVRSSIPDLASLISKPALRALQEDGSAPLGPFANNESFYFVPTSGGTTSYASILQAQNAQHHAAQNPHLHSINEGEIENSGSGLKGSSHEEFVDARESVAPPSPTAPRHQNPRSRGKTNTAAVTTARTIAAGHGTGRKTMEELALENETLKTLVDKQSKRLSMWETTSQSSYNALAQSFRARSGPRPGSDPSALAQAFSTTGSTSNSNSHSHAIPAPLSPSIIPTTVTTTTPASPSSPPPSPLVAHQRIADLEAQIASQTAQISALASDKAQLARQSEKHALVLGRYREQWERLKAGARRKEVERRERAVGGVGAGAGEAKGKAKGKEEAEGDGDGGEEDVVEAEEPGFGKA</sequence>
<protein>
    <submittedName>
        <fullName evidence="2">Uncharacterized protein</fullName>
    </submittedName>
</protein>
<feature type="compositionally biased region" description="Basic and acidic residues" evidence="1">
    <location>
        <begin position="581"/>
        <end position="590"/>
    </location>
</feature>
<feature type="region of interest" description="Disordered" evidence="1">
    <location>
        <begin position="66"/>
        <end position="200"/>
    </location>
</feature>
<feature type="region of interest" description="Disordered" evidence="1">
    <location>
        <begin position="440"/>
        <end position="505"/>
    </location>
</feature>
<keyword evidence="3" id="KW-1185">Reference proteome</keyword>
<feature type="region of interest" description="Disordered" evidence="1">
    <location>
        <begin position="334"/>
        <end position="382"/>
    </location>
</feature>
<dbReference type="Proteomes" id="UP000481861">
    <property type="component" value="Unassembled WGS sequence"/>
</dbReference>
<evidence type="ECO:0000313" key="3">
    <source>
        <dbReference type="Proteomes" id="UP000481861"/>
    </source>
</evidence>
<dbReference type="PANTHER" id="PTHR40130:SF1">
    <property type="entry name" value="SPINDLE POLE BODY-ASSOCIATED PROTEIN CUT12 DOMAIN-CONTAINING PROTEIN"/>
    <property type="match status" value="1"/>
</dbReference>
<dbReference type="AlphaFoldDB" id="A0A7C8MK48"/>
<proteinExistence type="predicted"/>
<feature type="compositionally biased region" description="Polar residues" evidence="1">
    <location>
        <begin position="141"/>
        <end position="152"/>
    </location>
</feature>
<feature type="compositionally biased region" description="Acidic residues" evidence="1">
    <location>
        <begin position="591"/>
        <end position="607"/>
    </location>
</feature>
<feature type="compositionally biased region" description="Low complexity" evidence="1">
    <location>
        <begin position="99"/>
        <end position="114"/>
    </location>
</feature>
<dbReference type="PANTHER" id="PTHR40130">
    <property type="entry name" value="EXPRESSED PROTEIN"/>
    <property type="match status" value="1"/>
</dbReference>
<feature type="compositionally biased region" description="Basic and acidic residues" evidence="1">
    <location>
        <begin position="71"/>
        <end position="83"/>
    </location>
</feature>
<feature type="compositionally biased region" description="Basic and acidic residues" evidence="1">
    <location>
        <begin position="559"/>
        <end position="570"/>
    </location>
</feature>
<dbReference type="Gene3D" id="1.20.58.80">
    <property type="entry name" value="Phosphotransferase system, lactose/cellobiose-type IIA subunit"/>
    <property type="match status" value="1"/>
</dbReference>